<dbReference type="AlphaFoldDB" id="E4T0H3"/>
<evidence type="ECO:0000313" key="9">
    <source>
        <dbReference type="EMBL" id="ADQ78332.1"/>
    </source>
</evidence>
<evidence type="ECO:0000259" key="8">
    <source>
        <dbReference type="Pfam" id="PF12704"/>
    </source>
</evidence>
<dbReference type="InterPro" id="IPR003838">
    <property type="entry name" value="ABC3_permease_C"/>
</dbReference>
<feature type="transmembrane region" description="Helical" evidence="6">
    <location>
        <begin position="747"/>
        <end position="768"/>
    </location>
</feature>
<evidence type="ECO:0000256" key="5">
    <source>
        <dbReference type="ARBA" id="ARBA00023136"/>
    </source>
</evidence>
<dbReference type="OrthoDB" id="905059at2"/>
<comment type="subcellular location">
    <subcellularLocation>
        <location evidence="1">Cell membrane</location>
        <topology evidence="1">Multi-pass membrane protein</topology>
    </subcellularLocation>
</comment>
<protein>
    <submittedName>
        <fullName evidence="9">Uncharacterized protein</fullName>
    </submittedName>
</protein>
<feature type="transmembrane region" description="Helical" evidence="6">
    <location>
        <begin position="20"/>
        <end position="38"/>
    </location>
</feature>
<evidence type="ECO:0000256" key="1">
    <source>
        <dbReference type="ARBA" id="ARBA00004651"/>
    </source>
</evidence>
<feature type="domain" description="MacB-like periplasmic core" evidence="8">
    <location>
        <begin position="430"/>
        <end position="606"/>
    </location>
</feature>
<dbReference type="PANTHER" id="PTHR30572:SF18">
    <property type="entry name" value="ABC-TYPE MACROLIDE FAMILY EXPORT SYSTEM PERMEASE COMPONENT 2"/>
    <property type="match status" value="1"/>
</dbReference>
<evidence type="ECO:0000256" key="4">
    <source>
        <dbReference type="ARBA" id="ARBA00022989"/>
    </source>
</evidence>
<evidence type="ECO:0000256" key="6">
    <source>
        <dbReference type="SAM" id="Phobius"/>
    </source>
</evidence>
<feature type="transmembrane region" description="Helical" evidence="6">
    <location>
        <begin position="374"/>
        <end position="396"/>
    </location>
</feature>
<dbReference type="eggNOG" id="COG0577">
    <property type="taxonomic scope" value="Bacteria"/>
</dbReference>
<dbReference type="EMBL" id="CP002345">
    <property type="protein sequence ID" value="ADQ78332.1"/>
    <property type="molecule type" value="Genomic_DNA"/>
</dbReference>
<feature type="transmembrane region" description="Helical" evidence="6">
    <location>
        <begin position="282"/>
        <end position="308"/>
    </location>
</feature>
<dbReference type="KEGG" id="ppn:Palpr_0170"/>
<name>E4T0H3_PALPW</name>
<dbReference type="Proteomes" id="UP000008718">
    <property type="component" value="Chromosome"/>
</dbReference>
<proteinExistence type="predicted"/>
<accession>E4T0H3</accession>
<evidence type="ECO:0000313" key="10">
    <source>
        <dbReference type="Proteomes" id="UP000008718"/>
    </source>
</evidence>
<keyword evidence="4 6" id="KW-1133">Transmembrane helix</keyword>
<dbReference type="InterPro" id="IPR050250">
    <property type="entry name" value="Macrolide_Exporter_MacB"/>
</dbReference>
<keyword evidence="2" id="KW-1003">Cell membrane</keyword>
<evidence type="ECO:0000256" key="3">
    <source>
        <dbReference type="ARBA" id="ARBA00022692"/>
    </source>
</evidence>
<dbReference type="Pfam" id="PF02687">
    <property type="entry name" value="FtsX"/>
    <property type="match status" value="2"/>
</dbReference>
<feature type="transmembrane region" description="Helical" evidence="6">
    <location>
        <begin position="665"/>
        <end position="683"/>
    </location>
</feature>
<sequence length="787" mass="86899">MANNISTAFRSVCKKKQNNGIKIISLGVGLAMGLVLIAKVCFEQSFDNFYPHSERIYQIQENVVSGNDKPNAYGQVSGGVAPGMKADLPQVEAATRLTFLQNDAVFFTQDKKRLTGTFIMADSCLFDVLPHPMITGNAKKVLSQPMYVLISEKIAKNMGSNAVGQSIRLDTWPTQTLIVGGVFKDVPENTHLKYDVVISLNSILHFFQNDGTQNWVGNDRYLGYVRLAPNTDPTSLTPAINKMQARHVDMNELRKAGVKLSYSLLQLEKIHSDEPSTKRMSILLALLAFALIFTAVLNYILIVLSSLVKRSKEIAIHKCYGAAEKNISSIVLTETAIHLVASVIVATLLIFLFHTQVEEILAAPLRALFTFRTGLLLAVVCIAVFFSSGIVPARIFARIPVSSAFRNFKESRRKWKLGLLFLQFIATAFLVTLLVIIGRQYNSMVNDNPGYVYENLLYCNTSGVTKEERQKAIEELKRIPEVQAVATCSTLPMFGASGNNVSEPDKAQELFNIADLYNADADYLSLMEIPVVAGKDFEHSTADSAQVLVSQSFANKLAKMLNWNDGVVGKTIRVSEHGICTIKGIYKDIRIGSISEPDPRPSAIFSANVPLNNIMIKFRQLNSDGIRQVNKVLQTALPNKDIVVTPYKTSMTFLYTSSRLFRNSVLIGGIITLIIVLIGLIGYTNDEINRRSAEIAIRKVNGASAREILRLFIKDILRIAIPALVIGELLAALAAEKWMENFAQKTSLSLFIFLGCGIAVLVIILSVVSMNSYRTAVQNPVDAIKRD</sequence>
<keyword evidence="5 6" id="KW-0472">Membrane</keyword>
<evidence type="ECO:0000259" key="7">
    <source>
        <dbReference type="Pfam" id="PF02687"/>
    </source>
</evidence>
<dbReference type="GO" id="GO:0005886">
    <property type="term" value="C:plasma membrane"/>
    <property type="evidence" value="ECO:0007669"/>
    <property type="project" value="UniProtKB-SubCell"/>
</dbReference>
<evidence type="ECO:0000256" key="2">
    <source>
        <dbReference type="ARBA" id="ARBA00022475"/>
    </source>
</evidence>
<keyword evidence="3 6" id="KW-0812">Transmembrane</keyword>
<feature type="domain" description="ABC3 transporter permease C-terminal" evidence="7">
    <location>
        <begin position="286"/>
        <end position="400"/>
    </location>
</feature>
<gene>
    <name evidence="9" type="ordered locus">Palpr_0170</name>
</gene>
<dbReference type="STRING" id="694427.Palpr_0170"/>
<dbReference type="RefSeq" id="WP_013443701.1">
    <property type="nucleotide sequence ID" value="NC_014734.1"/>
</dbReference>
<feature type="domain" description="ABC3 transporter permease C-terminal" evidence="7">
    <location>
        <begin position="669"/>
        <end position="775"/>
    </location>
</feature>
<feature type="transmembrane region" description="Helical" evidence="6">
    <location>
        <begin position="716"/>
        <end position="735"/>
    </location>
</feature>
<reference key="1">
    <citation type="submission" date="2010-11" db="EMBL/GenBank/DDBJ databases">
        <title>The complete genome of Paludibacter propionicigenes DSM 17365.</title>
        <authorList>
            <consortium name="US DOE Joint Genome Institute (JGI-PGF)"/>
            <person name="Lucas S."/>
            <person name="Copeland A."/>
            <person name="Lapidus A."/>
            <person name="Bruce D."/>
            <person name="Goodwin L."/>
            <person name="Pitluck S."/>
            <person name="Kyrpides N."/>
            <person name="Mavromatis K."/>
            <person name="Ivanova N."/>
            <person name="Munk A.C."/>
            <person name="Brettin T."/>
            <person name="Detter J.C."/>
            <person name="Han C."/>
            <person name="Tapia R."/>
            <person name="Land M."/>
            <person name="Hauser L."/>
            <person name="Markowitz V."/>
            <person name="Cheng J.-F."/>
            <person name="Hugenholtz P."/>
            <person name="Woyke T."/>
            <person name="Wu D."/>
            <person name="Gronow S."/>
            <person name="Wellnitz S."/>
            <person name="Brambilla E."/>
            <person name="Klenk H.-P."/>
            <person name="Eisen J.A."/>
        </authorList>
    </citation>
    <scope>NUCLEOTIDE SEQUENCE</scope>
    <source>
        <strain>WB4</strain>
    </source>
</reference>
<dbReference type="GO" id="GO:0022857">
    <property type="term" value="F:transmembrane transporter activity"/>
    <property type="evidence" value="ECO:0007669"/>
    <property type="project" value="TreeGrafter"/>
</dbReference>
<dbReference type="Pfam" id="PF12704">
    <property type="entry name" value="MacB_PCD"/>
    <property type="match status" value="2"/>
</dbReference>
<feature type="domain" description="MacB-like periplasmic core" evidence="8">
    <location>
        <begin position="24"/>
        <end position="241"/>
    </location>
</feature>
<dbReference type="HOGENOM" id="CLU_008713_0_1_10"/>
<reference evidence="9 10" key="2">
    <citation type="journal article" date="2011" name="Stand. Genomic Sci.">
        <title>Complete genome sequence of Paludibacter propionicigenes type strain (WB4).</title>
        <authorList>
            <person name="Gronow S."/>
            <person name="Munk C."/>
            <person name="Lapidus A."/>
            <person name="Nolan M."/>
            <person name="Lucas S."/>
            <person name="Hammon N."/>
            <person name="Deshpande S."/>
            <person name="Cheng J.F."/>
            <person name="Tapia R."/>
            <person name="Han C."/>
            <person name="Goodwin L."/>
            <person name="Pitluck S."/>
            <person name="Liolios K."/>
            <person name="Ivanova N."/>
            <person name="Mavromatis K."/>
            <person name="Mikhailova N."/>
            <person name="Pati A."/>
            <person name="Chen A."/>
            <person name="Palaniappan K."/>
            <person name="Land M."/>
            <person name="Hauser L."/>
            <person name="Chang Y.J."/>
            <person name="Jeffries C.D."/>
            <person name="Brambilla E."/>
            <person name="Rohde M."/>
            <person name="Goker M."/>
            <person name="Detter J.C."/>
            <person name="Woyke T."/>
            <person name="Bristow J."/>
            <person name="Eisen J.A."/>
            <person name="Markowitz V."/>
            <person name="Hugenholtz P."/>
            <person name="Kyrpides N.C."/>
            <person name="Klenk H.P."/>
        </authorList>
    </citation>
    <scope>NUCLEOTIDE SEQUENCE [LARGE SCALE GENOMIC DNA]</scope>
    <source>
        <strain evidence="10">DSM 17365 / JCM 13257 / WB4</strain>
    </source>
</reference>
<feature type="transmembrane region" description="Helical" evidence="6">
    <location>
        <begin position="329"/>
        <end position="354"/>
    </location>
</feature>
<organism evidence="9 10">
    <name type="scientific">Paludibacter propionicigenes (strain DSM 17365 / JCM 13257 / WB4)</name>
    <dbReference type="NCBI Taxonomy" id="694427"/>
    <lineage>
        <taxon>Bacteria</taxon>
        <taxon>Pseudomonadati</taxon>
        <taxon>Bacteroidota</taxon>
        <taxon>Bacteroidia</taxon>
        <taxon>Bacteroidales</taxon>
        <taxon>Paludibacteraceae</taxon>
        <taxon>Paludibacter</taxon>
    </lineage>
</organism>
<feature type="transmembrane region" description="Helical" evidence="6">
    <location>
        <begin position="417"/>
        <end position="438"/>
    </location>
</feature>
<dbReference type="InterPro" id="IPR025857">
    <property type="entry name" value="MacB_PCD"/>
</dbReference>
<dbReference type="PANTHER" id="PTHR30572">
    <property type="entry name" value="MEMBRANE COMPONENT OF TRANSPORTER-RELATED"/>
    <property type="match status" value="1"/>
</dbReference>
<keyword evidence="10" id="KW-1185">Reference proteome</keyword>